<organism evidence="2 3">
    <name type="scientific">Saccharothrix tamanrassetensis</name>
    <dbReference type="NCBI Taxonomy" id="1051531"/>
    <lineage>
        <taxon>Bacteria</taxon>
        <taxon>Bacillati</taxon>
        <taxon>Actinomycetota</taxon>
        <taxon>Actinomycetes</taxon>
        <taxon>Pseudonocardiales</taxon>
        <taxon>Pseudonocardiaceae</taxon>
        <taxon>Saccharothrix</taxon>
    </lineage>
</organism>
<gene>
    <name evidence="2" type="ORF">FHS29_000536</name>
</gene>
<sequence length="102" mass="10583">MCHVHGAPPPDRCRDATGAAPVPDHGGRTGARDAGLGGFGHVLGEAREDVAAVARPAPAAAGWLAGGPPGIVVPQRFHRRPEVRRAELDADRNNADQNSREA</sequence>
<dbReference type="AlphaFoldDB" id="A0A841CDY3"/>
<name>A0A841CDY3_9PSEU</name>
<evidence type="ECO:0000313" key="2">
    <source>
        <dbReference type="EMBL" id="MBB5953966.1"/>
    </source>
</evidence>
<feature type="compositionally biased region" description="Basic and acidic residues" evidence="1">
    <location>
        <begin position="83"/>
        <end position="102"/>
    </location>
</feature>
<evidence type="ECO:0000313" key="3">
    <source>
        <dbReference type="Proteomes" id="UP000547510"/>
    </source>
</evidence>
<dbReference type="EMBL" id="JACHJN010000001">
    <property type="protein sequence ID" value="MBB5953966.1"/>
    <property type="molecule type" value="Genomic_DNA"/>
</dbReference>
<keyword evidence="3" id="KW-1185">Reference proteome</keyword>
<dbReference type="Proteomes" id="UP000547510">
    <property type="component" value="Unassembled WGS sequence"/>
</dbReference>
<feature type="region of interest" description="Disordered" evidence="1">
    <location>
        <begin position="1"/>
        <end position="33"/>
    </location>
</feature>
<dbReference type="RefSeq" id="WP_184687813.1">
    <property type="nucleotide sequence ID" value="NZ_JACHJN010000001.1"/>
</dbReference>
<reference evidence="2 3" key="1">
    <citation type="submission" date="2020-08" db="EMBL/GenBank/DDBJ databases">
        <title>Genomic Encyclopedia of Type Strains, Phase III (KMG-III): the genomes of soil and plant-associated and newly described type strains.</title>
        <authorList>
            <person name="Whitman W."/>
        </authorList>
    </citation>
    <scope>NUCLEOTIDE SEQUENCE [LARGE SCALE GENOMIC DNA]</scope>
    <source>
        <strain evidence="2 3">CECT 8640</strain>
    </source>
</reference>
<accession>A0A841CDY3</accession>
<protein>
    <submittedName>
        <fullName evidence="2">Uncharacterized protein</fullName>
    </submittedName>
</protein>
<feature type="region of interest" description="Disordered" evidence="1">
    <location>
        <begin position="81"/>
        <end position="102"/>
    </location>
</feature>
<evidence type="ECO:0000256" key="1">
    <source>
        <dbReference type="SAM" id="MobiDB-lite"/>
    </source>
</evidence>
<comment type="caution">
    <text evidence="2">The sequence shown here is derived from an EMBL/GenBank/DDBJ whole genome shotgun (WGS) entry which is preliminary data.</text>
</comment>
<proteinExistence type="predicted"/>